<evidence type="ECO:0000313" key="2">
    <source>
        <dbReference type="Proteomes" id="UP001152888"/>
    </source>
</evidence>
<sequence>MDTEKSLLPVMEECLTSDFVFQQDGAACHTSKKAIKWMEENNEPLLKWVSSSPDLSPIETLWHEMKKTNPRFTYKISDHNIEAHIHHVTSKAKKLLYMLERSFKGSDVNTCAYIYKAFVRPILEFAGPVWDTVLLRDRNLVESRRLRGDLILIASKCSMIAGGVTRQLETVCGVSRRTVQRILKAHSFHPYKIHLVQELNEDEFDRRLQFCEDMINRHNCRYWSDSNPRIYHEVHTQQRQKLNVWADAIDPARIENQNDRRYIANRWIDRRDRQIYHL</sequence>
<dbReference type="AlphaFoldDB" id="A0A9P0LI57"/>
<reference evidence="1" key="1">
    <citation type="submission" date="2022-03" db="EMBL/GenBank/DDBJ databases">
        <authorList>
            <person name="Sayadi A."/>
        </authorList>
    </citation>
    <scope>NUCLEOTIDE SEQUENCE</scope>
</reference>
<dbReference type="Proteomes" id="UP001152888">
    <property type="component" value="Unassembled WGS sequence"/>
</dbReference>
<dbReference type="GO" id="GO:0003676">
    <property type="term" value="F:nucleic acid binding"/>
    <property type="evidence" value="ECO:0007669"/>
    <property type="project" value="InterPro"/>
</dbReference>
<dbReference type="InterPro" id="IPR036397">
    <property type="entry name" value="RNaseH_sf"/>
</dbReference>
<evidence type="ECO:0000313" key="1">
    <source>
        <dbReference type="EMBL" id="CAH1998920.1"/>
    </source>
</evidence>
<name>A0A9P0LI57_ACAOB</name>
<dbReference type="EMBL" id="CAKOFQ010007345">
    <property type="protein sequence ID" value="CAH1998920.1"/>
    <property type="molecule type" value="Genomic_DNA"/>
</dbReference>
<comment type="caution">
    <text evidence="1">The sequence shown here is derived from an EMBL/GenBank/DDBJ whole genome shotgun (WGS) entry which is preliminary data.</text>
</comment>
<proteinExistence type="predicted"/>
<dbReference type="OrthoDB" id="6752614at2759"/>
<dbReference type="Gene3D" id="3.30.420.10">
    <property type="entry name" value="Ribonuclease H-like superfamily/Ribonuclease H"/>
    <property type="match status" value="1"/>
</dbReference>
<dbReference type="PANTHER" id="PTHR47326">
    <property type="entry name" value="TRANSPOSABLE ELEMENT TC3 TRANSPOSASE-LIKE PROTEIN"/>
    <property type="match status" value="1"/>
</dbReference>
<keyword evidence="2" id="KW-1185">Reference proteome</keyword>
<gene>
    <name evidence="1" type="ORF">ACAOBT_LOCUS24680</name>
</gene>
<accession>A0A9P0LI57</accession>
<dbReference type="PANTHER" id="PTHR47326:SF1">
    <property type="entry name" value="HTH PSQ-TYPE DOMAIN-CONTAINING PROTEIN"/>
    <property type="match status" value="1"/>
</dbReference>
<protein>
    <recommendedName>
        <fullName evidence="3">Tc1-like transposase DDE domain-containing protein</fullName>
    </recommendedName>
</protein>
<evidence type="ECO:0008006" key="3">
    <source>
        <dbReference type="Google" id="ProtNLM"/>
    </source>
</evidence>
<organism evidence="1 2">
    <name type="scientific">Acanthoscelides obtectus</name>
    <name type="common">Bean weevil</name>
    <name type="synonym">Bruchus obtectus</name>
    <dbReference type="NCBI Taxonomy" id="200917"/>
    <lineage>
        <taxon>Eukaryota</taxon>
        <taxon>Metazoa</taxon>
        <taxon>Ecdysozoa</taxon>
        <taxon>Arthropoda</taxon>
        <taxon>Hexapoda</taxon>
        <taxon>Insecta</taxon>
        <taxon>Pterygota</taxon>
        <taxon>Neoptera</taxon>
        <taxon>Endopterygota</taxon>
        <taxon>Coleoptera</taxon>
        <taxon>Polyphaga</taxon>
        <taxon>Cucujiformia</taxon>
        <taxon>Chrysomeloidea</taxon>
        <taxon>Chrysomelidae</taxon>
        <taxon>Bruchinae</taxon>
        <taxon>Bruchini</taxon>
        <taxon>Acanthoscelides</taxon>
    </lineage>
</organism>